<accession>A0A0B0PN04</accession>
<name>A0A0B0PN04_GOSAR</name>
<dbReference type="GO" id="GO:0005524">
    <property type="term" value="F:ATP binding"/>
    <property type="evidence" value="ECO:0007669"/>
    <property type="project" value="UniProtKB-KW"/>
</dbReference>
<dbReference type="EMBL" id="KN433898">
    <property type="protein sequence ID" value="KHG25809.1"/>
    <property type="molecule type" value="Genomic_DNA"/>
</dbReference>
<sequence>MCICVYVFSDSGASLDCPTSGWVFRHMLRIPDSLSEQHYVAMS</sequence>
<keyword evidence="1" id="KW-0067">ATP-binding</keyword>
<evidence type="ECO:0000313" key="1">
    <source>
        <dbReference type="EMBL" id="KHG25809.1"/>
    </source>
</evidence>
<protein>
    <submittedName>
        <fullName evidence="1">Leukotoxin translocation ATP-binding LktB</fullName>
    </submittedName>
</protein>
<organism evidence="1 2">
    <name type="scientific">Gossypium arboreum</name>
    <name type="common">Tree cotton</name>
    <name type="synonym">Gossypium nanking</name>
    <dbReference type="NCBI Taxonomy" id="29729"/>
    <lineage>
        <taxon>Eukaryota</taxon>
        <taxon>Viridiplantae</taxon>
        <taxon>Streptophyta</taxon>
        <taxon>Embryophyta</taxon>
        <taxon>Tracheophyta</taxon>
        <taxon>Spermatophyta</taxon>
        <taxon>Magnoliopsida</taxon>
        <taxon>eudicotyledons</taxon>
        <taxon>Gunneridae</taxon>
        <taxon>Pentapetalae</taxon>
        <taxon>rosids</taxon>
        <taxon>malvids</taxon>
        <taxon>Malvales</taxon>
        <taxon>Malvaceae</taxon>
        <taxon>Malvoideae</taxon>
        <taxon>Gossypium</taxon>
    </lineage>
</organism>
<keyword evidence="1" id="KW-0547">Nucleotide-binding</keyword>
<dbReference type="Proteomes" id="UP000032142">
    <property type="component" value="Unassembled WGS sequence"/>
</dbReference>
<reference evidence="2" key="1">
    <citation type="submission" date="2014-09" db="EMBL/GenBank/DDBJ databases">
        <authorList>
            <person name="Mudge J."/>
            <person name="Ramaraj T."/>
            <person name="Lindquist I.E."/>
            <person name="Bharti A.K."/>
            <person name="Sundararajan A."/>
            <person name="Cameron C.T."/>
            <person name="Woodward J.E."/>
            <person name="May G.D."/>
            <person name="Brubaker C."/>
            <person name="Broadhvest J."/>
            <person name="Wilkins T.A."/>
        </authorList>
    </citation>
    <scope>NUCLEOTIDE SEQUENCE</scope>
    <source>
        <strain evidence="2">cv. AKA8401</strain>
    </source>
</reference>
<keyword evidence="2" id="KW-1185">Reference proteome</keyword>
<dbReference type="AlphaFoldDB" id="A0A0B0PN04"/>
<evidence type="ECO:0000313" key="2">
    <source>
        <dbReference type="Proteomes" id="UP000032142"/>
    </source>
</evidence>
<proteinExistence type="predicted"/>
<gene>
    <name evidence="1" type="ORF">F383_00652</name>
</gene>